<name>A0ACC1SY72_9HYPO</name>
<evidence type="ECO:0000313" key="2">
    <source>
        <dbReference type="Proteomes" id="UP001148629"/>
    </source>
</evidence>
<gene>
    <name evidence="1" type="ORF">NM208_g846</name>
</gene>
<dbReference type="Proteomes" id="UP001148629">
    <property type="component" value="Unassembled WGS sequence"/>
</dbReference>
<protein>
    <submittedName>
        <fullName evidence="1">Uncharacterized protein</fullName>
    </submittedName>
</protein>
<evidence type="ECO:0000313" key="1">
    <source>
        <dbReference type="EMBL" id="KAJ3548766.1"/>
    </source>
</evidence>
<dbReference type="EMBL" id="JANRMS010000039">
    <property type="protein sequence ID" value="KAJ3548766.1"/>
    <property type="molecule type" value="Genomic_DNA"/>
</dbReference>
<reference evidence="1" key="1">
    <citation type="submission" date="2022-08" db="EMBL/GenBank/DDBJ databases">
        <title>Genome Sequence of Fusarium decemcellulare.</title>
        <authorList>
            <person name="Buettner E."/>
        </authorList>
    </citation>
    <scope>NUCLEOTIDE SEQUENCE</scope>
    <source>
        <strain evidence="1">Babe19</strain>
    </source>
</reference>
<accession>A0ACC1SY72</accession>
<keyword evidence="2" id="KW-1185">Reference proteome</keyword>
<proteinExistence type="predicted"/>
<comment type="caution">
    <text evidence="1">The sequence shown here is derived from an EMBL/GenBank/DDBJ whole genome shotgun (WGS) entry which is preliminary data.</text>
</comment>
<sequence length="508" mass="57687">MAVISTYTDGLEPNLTSILATVLLFSILHRAWRIVYRLFFHPLRKYPGPRLYAASSLPHLYKVSTGNIHRMQQRLHHLYGPVVRIGPEQLSYIEAKAWKDIQGHRVGGHGSFQKDPALLGKQEHPDIIHADDATHSRQRRIFSHAFSDRALKEQEPMIGGYVDLLIEKLKEHSGLDDTNSEGPPKPVDMVRMYNFTTFDVMADLTFGEPLGMLQGGEYVPWVSNIFGSVKFMVMGSFLRVYPMIGRIAAAFLPKSLAEKKKKHAEFAIERVDRRLQYDKDRGDIWSLVQRGADLNNISRGEMYSNAQIFMIAGTETTATLLSGLTYLLCKNPDKMGKLVDEIKALGGMDQLNVTNLQGLPYLNACLEDALRLYPPAPMVAPRITPQGGATVCGQYVPEGTTLGIAQYAAYRSPHNFADPLDFVPERWLSSPPERYASDKKDVLQPFSFGPRNCLGKNLAYHEMRLIISRILWTFEIELMEKDFDWLNQHTYGIWEKHPLTVKLRLRDQ</sequence>
<organism evidence="1 2">
    <name type="scientific">Fusarium decemcellulare</name>
    <dbReference type="NCBI Taxonomy" id="57161"/>
    <lineage>
        <taxon>Eukaryota</taxon>
        <taxon>Fungi</taxon>
        <taxon>Dikarya</taxon>
        <taxon>Ascomycota</taxon>
        <taxon>Pezizomycotina</taxon>
        <taxon>Sordariomycetes</taxon>
        <taxon>Hypocreomycetidae</taxon>
        <taxon>Hypocreales</taxon>
        <taxon>Nectriaceae</taxon>
        <taxon>Fusarium</taxon>
        <taxon>Fusarium decemcellulare species complex</taxon>
    </lineage>
</organism>